<dbReference type="EMBL" id="DVFZ01000033">
    <property type="protein sequence ID" value="HIQ82113.1"/>
    <property type="molecule type" value="Genomic_DNA"/>
</dbReference>
<organism evidence="1 2">
    <name type="scientific">Candidatus Pullichristensenella stercorigallinarum</name>
    <dbReference type="NCBI Taxonomy" id="2840909"/>
    <lineage>
        <taxon>Bacteria</taxon>
        <taxon>Bacillati</taxon>
        <taxon>Bacillota</taxon>
        <taxon>Clostridia</taxon>
        <taxon>Candidatus Pullichristensenella</taxon>
    </lineage>
</organism>
<protein>
    <submittedName>
        <fullName evidence="1">Twitching motility protein PilT</fullName>
    </submittedName>
</protein>
<evidence type="ECO:0000313" key="1">
    <source>
        <dbReference type="EMBL" id="HIQ82113.1"/>
    </source>
</evidence>
<comment type="caution">
    <text evidence="1">The sequence shown here is derived from an EMBL/GenBank/DDBJ whole genome shotgun (WGS) entry which is preliminary data.</text>
</comment>
<reference evidence="1" key="1">
    <citation type="submission" date="2020-10" db="EMBL/GenBank/DDBJ databases">
        <authorList>
            <person name="Gilroy R."/>
        </authorList>
    </citation>
    <scope>NUCLEOTIDE SEQUENCE</scope>
    <source>
        <strain evidence="1">ChiSjej6B24-2974</strain>
    </source>
</reference>
<sequence length="140" mass="15795">MIQIISGVKGSGKTKRILDMTNDALKVEHGVIVFIDDDKRYMYDLRHEIRFVDASAYPIARGCSPDAFLAFISGMLAVNYDITLISIDAFLKLVHIDDPAELTPFFKALEKLSEEHSCNFLVSVSMEQEKLPQELHAYAQ</sequence>
<gene>
    <name evidence="1" type="ORF">IAA52_03305</name>
</gene>
<dbReference type="AlphaFoldDB" id="A0A9D0ZK41"/>
<proteinExistence type="predicted"/>
<name>A0A9D0ZK41_9FIRM</name>
<accession>A0A9D0ZK41</accession>
<evidence type="ECO:0000313" key="2">
    <source>
        <dbReference type="Proteomes" id="UP000824260"/>
    </source>
</evidence>
<reference evidence="1" key="2">
    <citation type="journal article" date="2021" name="PeerJ">
        <title>Extensive microbial diversity within the chicken gut microbiome revealed by metagenomics and culture.</title>
        <authorList>
            <person name="Gilroy R."/>
            <person name="Ravi A."/>
            <person name="Getino M."/>
            <person name="Pursley I."/>
            <person name="Horton D.L."/>
            <person name="Alikhan N.F."/>
            <person name="Baker D."/>
            <person name="Gharbi K."/>
            <person name="Hall N."/>
            <person name="Watson M."/>
            <person name="Adriaenssens E.M."/>
            <person name="Foster-Nyarko E."/>
            <person name="Jarju S."/>
            <person name="Secka A."/>
            <person name="Antonio M."/>
            <person name="Oren A."/>
            <person name="Chaudhuri R.R."/>
            <person name="La Ragione R."/>
            <person name="Hildebrand F."/>
            <person name="Pallen M.J."/>
        </authorList>
    </citation>
    <scope>NUCLEOTIDE SEQUENCE</scope>
    <source>
        <strain evidence="1">ChiSjej6B24-2974</strain>
    </source>
</reference>
<dbReference type="Proteomes" id="UP000824260">
    <property type="component" value="Unassembled WGS sequence"/>
</dbReference>